<keyword evidence="3" id="KW-1185">Reference proteome</keyword>
<accession>A0A812NDP9</accession>
<organism evidence="2 3">
    <name type="scientific">Symbiodinium natans</name>
    <dbReference type="NCBI Taxonomy" id="878477"/>
    <lineage>
        <taxon>Eukaryota</taxon>
        <taxon>Sar</taxon>
        <taxon>Alveolata</taxon>
        <taxon>Dinophyceae</taxon>
        <taxon>Suessiales</taxon>
        <taxon>Symbiodiniaceae</taxon>
        <taxon>Symbiodinium</taxon>
    </lineage>
</organism>
<gene>
    <name evidence="2" type="ORF">SNAT2548_LOCUS15875</name>
</gene>
<dbReference type="OrthoDB" id="416911at2759"/>
<sequence length="85" mass="9872">MAPREPSWLLDKMLVRVDVCVEFFMLLSGFMTHYVYHSKDIESSFGSMMAFFARRAFRCLLAPALLKNQLFIFFMSAQTQSSSLM</sequence>
<dbReference type="EMBL" id="CAJNDS010002067">
    <property type="protein sequence ID" value="CAE7301796.1"/>
    <property type="molecule type" value="Genomic_DNA"/>
</dbReference>
<dbReference type="AlphaFoldDB" id="A0A812NDP9"/>
<keyword evidence="1" id="KW-0812">Transmembrane</keyword>
<proteinExistence type="predicted"/>
<dbReference type="Proteomes" id="UP000604046">
    <property type="component" value="Unassembled WGS sequence"/>
</dbReference>
<reference evidence="2" key="1">
    <citation type="submission" date="2021-02" db="EMBL/GenBank/DDBJ databases">
        <authorList>
            <person name="Dougan E. K."/>
            <person name="Rhodes N."/>
            <person name="Thang M."/>
            <person name="Chan C."/>
        </authorList>
    </citation>
    <scope>NUCLEOTIDE SEQUENCE</scope>
</reference>
<keyword evidence="1" id="KW-0472">Membrane</keyword>
<evidence type="ECO:0000313" key="2">
    <source>
        <dbReference type="EMBL" id="CAE7301796.1"/>
    </source>
</evidence>
<feature type="transmembrane region" description="Helical" evidence="1">
    <location>
        <begin position="13"/>
        <end position="36"/>
    </location>
</feature>
<feature type="transmembrane region" description="Helical" evidence="1">
    <location>
        <begin position="57"/>
        <end position="77"/>
    </location>
</feature>
<evidence type="ECO:0000256" key="1">
    <source>
        <dbReference type="SAM" id="Phobius"/>
    </source>
</evidence>
<name>A0A812NDP9_9DINO</name>
<keyword evidence="1" id="KW-1133">Transmembrane helix</keyword>
<protein>
    <submittedName>
        <fullName evidence="2">Uncharacterized protein</fullName>
    </submittedName>
</protein>
<evidence type="ECO:0000313" key="3">
    <source>
        <dbReference type="Proteomes" id="UP000604046"/>
    </source>
</evidence>
<comment type="caution">
    <text evidence="2">The sequence shown here is derived from an EMBL/GenBank/DDBJ whole genome shotgun (WGS) entry which is preliminary data.</text>
</comment>